<gene>
    <name evidence="2" type="ORF">pipiens_009144</name>
</gene>
<keyword evidence="3" id="KW-1185">Reference proteome</keyword>
<evidence type="ECO:0000313" key="2">
    <source>
        <dbReference type="EMBL" id="KAL1398215.1"/>
    </source>
</evidence>
<evidence type="ECO:0000256" key="1">
    <source>
        <dbReference type="SAM" id="MobiDB-lite"/>
    </source>
</evidence>
<accession>A0ABD1DEV4</accession>
<comment type="caution">
    <text evidence="2">The sequence shown here is derived from an EMBL/GenBank/DDBJ whole genome shotgun (WGS) entry which is preliminary data.</text>
</comment>
<proteinExistence type="predicted"/>
<dbReference type="AlphaFoldDB" id="A0ABD1DEV4"/>
<feature type="compositionally biased region" description="Low complexity" evidence="1">
    <location>
        <begin position="42"/>
        <end position="71"/>
    </location>
</feature>
<protein>
    <submittedName>
        <fullName evidence="2">Uncharacterized protein</fullName>
    </submittedName>
</protein>
<reference evidence="2 3" key="1">
    <citation type="submission" date="2024-05" db="EMBL/GenBank/DDBJ databases">
        <title>Culex pipiens pipiens assembly and annotation.</title>
        <authorList>
            <person name="Alout H."/>
            <person name="Durand T."/>
        </authorList>
    </citation>
    <scope>NUCLEOTIDE SEQUENCE [LARGE SCALE GENOMIC DNA]</scope>
    <source>
        <strain evidence="2">HA-2024</strain>
        <tissue evidence="2">Whole body</tissue>
    </source>
</reference>
<feature type="region of interest" description="Disordered" evidence="1">
    <location>
        <begin position="38"/>
        <end position="95"/>
    </location>
</feature>
<dbReference type="Proteomes" id="UP001562425">
    <property type="component" value="Unassembled WGS sequence"/>
</dbReference>
<evidence type="ECO:0000313" key="3">
    <source>
        <dbReference type="Proteomes" id="UP001562425"/>
    </source>
</evidence>
<dbReference type="EMBL" id="JBEHCU010005974">
    <property type="protein sequence ID" value="KAL1398215.1"/>
    <property type="molecule type" value="Genomic_DNA"/>
</dbReference>
<organism evidence="2 3">
    <name type="scientific">Culex pipiens pipiens</name>
    <name type="common">Northern house mosquito</name>
    <dbReference type="NCBI Taxonomy" id="38569"/>
    <lineage>
        <taxon>Eukaryota</taxon>
        <taxon>Metazoa</taxon>
        <taxon>Ecdysozoa</taxon>
        <taxon>Arthropoda</taxon>
        <taxon>Hexapoda</taxon>
        <taxon>Insecta</taxon>
        <taxon>Pterygota</taxon>
        <taxon>Neoptera</taxon>
        <taxon>Endopterygota</taxon>
        <taxon>Diptera</taxon>
        <taxon>Nematocera</taxon>
        <taxon>Culicoidea</taxon>
        <taxon>Culicidae</taxon>
        <taxon>Culicinae</taxon>
        <taxon>Culicini</taxon>
        <taxon>Culex</taxon>
        <taxon>Culex</taxon>
    </lineage>
</organism>
<sequence>MIVGREAMKKIRRWLLVFAVIITLMVRVDGLKATSLIFGRGPATSSTSTTSSPTAATSTTAASTTSTTTASADDDASEEEEPPIKTFTSRNRKVC</sequence>
<name>A0ABD1DEV4_CULPP</name>
<feature type="compositionally biased region" description="Acidic residues" evidence="1">
    <location>
        <begin position="72"/>
        <end position="81"/>
    </location>
</feature>